<dbReference type="InterPro" id="IPR036264">
    <property type="entry name" value="Bact_exopeptidase_dim_dom"/>
</dbReference>
<dbReference type="PANTHER" id="PTHR30575">
    <property type="entry name" value="PEPTIDASE M20"/>
    <property type="match status" value="1"/>
</dbReference>
<protein>
    <recommendedName>
        <fullName evidence="1">Peptidase M20 domain-containing protein 2</fullName>
    </recommendedName>
</protein>
<dbReference type="EMBL" id="BOMB01000032">
    <property type="protein sequence ID" value="GID14690.1"/>
    <property type="molecule type" value="Genomic_DNA"/>
</dbReference>
<evidence type="ECO:0000259" key="2">
    <source>
        <dbReference type="Pfam" id="PF07687"/>
    </source>
</evidence>
<accession>A0A8J3NFB0</accession>
<comment type="caution">
    <text evidence="3">The sequence shown here is derived from an EMBL/GenBank/DDBJ whole genome shotgun (WGS) entry which is preliminary data.</text>
</comment>
<dbReference type="GO" id="GO:0005737">
    <property type="term" value="C:cytoplasm"/>
    <property type="evidence" value="ECO:0007669"/>
    <property type="project" value="TreeGrafter"/>
</dbReference>
<keyword evidence="4" id="KW-1185">Reference proteome</keyword>
<organism evidence="3 4">
    <name type="scientific">Actinocatenispora rupis</name>
    <dbReference type="NCBI Taxonomy" id="519421"/>
    <lineage>
        <taxon>Bacteria</taxon>
        <taxon>Bacillati</taxon>
        <taxon>Actinomycetota</taxon>
        <taxon>Actinomycetes</taxon>
        <taxon>Micromonosporales</taxon>
        <taxon>Micromonosporaceae</taxon>
        <taxon>Actinocatenispora</taxon>
    </lineage>
</organism>
<dbReference type="GO" id="GO:0071713">
    <property type="term" value="F:para-aminobenzoyl-glutamate hydrolase activity"/>
    <property type="evidence" value="ECO:0007669"/>
    <property type="project" value="TreeGrafter"/>
</dbReference>
<dbReference type="RefSeq" id="WP_203662548.1">
    <property type="nucleotide sequence ID" value="NZ_BAAAZM010000017.1"/>
</dbReference>
<dbReference type="NCBIfam" id="TIGR01891">
    <property type="entry name" value="amidohydrolases"/>
    <property type="match status" value="1"/>
</dbReference>
<dbReference type="Gene3D" id="3.30.70.360">
    <property type="match status" value="1"/>
</dbReference>
<dbReference type="Pfam" id="PF01546">
    <property type="entry name" value="Peptidase_M20"/>
    <property type="match status" value="1"/>
</dbReference>
<dbReference type="GO" id="GO:0046657">
    <property type="term" value="P:folic acid catabolic process"/>
    <property type="evidence" value="ECO:0007669"/>
    <property type="project" value="TreeGrafter"/>
</dbReference>
<dbReference type="SUPFAM" id="SSF53187">
    <property type="entry name" value="Zn-dependent exopeptidases"/>
    <property type="match status" value="1"/>
</dbReference>
<dbReference type="InterPro" id="IPR052030">
    <property type="entry name" value="Peptidase_M20/M20A_hydrolases"/>
</dbReference>
<dbReference type="Proteomes" id="UP000612808">
    <property type="component" value="Unassembled WGS sequence"/>
</dbReference>
<feature type="domain" description="Peptidase M20 dimerisation" evidence="2">
    <location>
        <begin position="172"/>
        <end position="261"/>
    </location>
</feature>
<dbReference type="GO" id="GO:0016805">
    <property type="term" value="F:dipeptidase activity"/>
    <property type="evidence" value="ECO:0007669"/>
    <property type="project" value="InterPro"/>
</dbReference>
<name>A0A8J3NFB0_9ACTN</name>
<evidence type="ECO:0000313" key="3">
    <source>
        <dbReference type="EMBL" id="GID14690.1"/>
    </source>
</evidence>
<dbReference type="AlphaFoldDB" id="A0A8J3NFB0"/>
<dbReference type="Pfam" id="PF07687">
    <property type="entry name" value="M20_dimer"/>
    <property type="match status" value="1"/>
</dbReference>
<evidence type="ECO:0000313" key="4">
    <source>
        <dbReference type="Proteomes" id="UP000612808"/>
    </source>
</evidence>
<dbReference type="SUPFAM" id="SSF55031">
    <property type="entry name" value="Bacterial exopeptidase dimerisation domain"/>
    <property type="match status" value="1"/>
</dbReference>
<comment type="similarity">
    <text evidence="1">Belongs to the peptidase M20A family.</text>
</comment>
<proteinExistence type="inferred from homology"/>
<dbReference type="InterPro" id="IPR002933">
    <property type="entry name" value="Peptidase_M20"/>
</dbReference>
<dbReference type="PIRSF" id="PIRSF037226">
    <property type="entry name" value="Amidohydrolase_ACY1L2_prd"/>
    <property type="match status" value="1"/>
</dbReference>
<dbReference type="Gene3D" id="3.40.630.10">
    <property type="entry name" value="Zn peptidases"/>
    <property type="match status" value="1"/>
</dbReference>
<dbReference type="InterPro" id="IPR011650">
    <property type="entry name" value="Peptidase_M20_dimer"/>
</dbReference>
<sequence>MSVDMTAAYRAIDGALAAHRDELTALSLDLHAHPELAMAEHRSAGLLTDMLRRNGFRVECGIAGLPTAFRAEYGTGTPRVAFLCEYDALPEIGHGCGHNLIAAGGVGAALALAGTGLAGTVCVIGTPGEEGAGGKILELDRGVFDDVDAALMFHPGDRTLPIRHATAAQKLVVEYHGVAAHAAGSPADGRSALAGLIQLFVAVDAMRQFVPETVRLHGIITHGGTAANVVPEYARGEFQVRDLTRESVGELVSRFRAAAQGTAAATGTTVEITPGLLYAERKNNHPLAFRVADHLRTAGIDVETPVLRGGTGSSDIGNVSLALPTIHPYLAVLPRGTATHSREMTRLVATPEAHEATWTMAGALARTGADLLADAEFRDAVRDDFVQCPPDYPA</sequence>
<reference evidence="3" key="1">
    <citation type="submission" date="2021-01" db="EMBL/GenBank/DDBJ databases">
        <title>Whole genome shotgun sequence of Actinocatenispora rupis NBRC 107355.</title>
        <authorList>
            <person name="Komaki H."/>
            <person name="Tamura T."/>
        </authorList>
    </citation>
    <scope>NUCLEOTIDE SEQUENCE</scope>
    <source>
        <strain evidence="3">NBRC 107355</strain>
    </source>
</reference>
<gene>
    <name evidence="3" type="ORF">Aru02nite_55790</name>
</gene>
<evidence type="ECO:0000256" key="1">
    <source>
        <dbReference type="PIRNR" id="PIRNR037226"/>
    </source>
</evidence>
<dbReference type="InterPro" id="IPR017144">
    <property type="entry name" value="Xaa-Arg_dipeptidase"/>
</dbReference>
<dbReference type="PANTHER" id="PTHR30575:SF0">
    <property type="entry name" value="XAA-ARG DIPEPTIDASE"/>
    <property type="match status" value="1"/>
</dbReference>
<dbReference type="InterPro" id="IPR017439">
    <property type="entry name" value="Amidohydrolase"/>
</dbReference>